<reference evidence="1 2" key="1">
    <citation type="journal article" date="2011" name="Cell">
        <title>Insight into structure and assembly of the nuclear pore complex by utilizing the genome of a eukaryotic thermophile.</title>
        <authorList>
            <person name="Amlacher S."/>
            <person name="Sarges P."/>
            <person name="Flemming D."/>
            <person name="van Noort V."/>
            <person name="Kunze R."/>
            <person name="Devos D.P."/>
            <person name="Arumugam M."/>
            <person name="Bork P."/>
            <person name="Hurt E."/>
        </authorList>
    </citation>
    <scope>NUCLEOTIDE SEQUENCE [LARGE SCALE GENOMIC DNA]</scope>
    <source>
        <strain evidence="2">DSM 1495 / CBS 144.50 / IMI 039719</strain>
    </source>
</reference>
<dbReference type="GeneID" id="18260890"/>
<dbReference type="EMBL" id="GL988047">
    <property type="protein sequence ID" value="EGS17522.1"/>
    <property type="molecule type" value="Genomic_DNA"/>
</dbReference>
<dbReference type="SUPFAM" id="SSF54637">
    <property type="entry name" value="Thioesterase/thiol ester dehydrase-isomerase"/>
    <property type="match status" value="1"/>
</dbReference>
<dbReference type="PANTHER" id="PTHR31793:SF39">
    <property type="entry name" value="THIOESTERASE_THIOL ESTER DEHYDRASE-ISOMERASE"/>
    <property type="match status" value="1"/>
</dbReference>
<dbReference type="HOGENOM" id="CLU_065192_0_0_1"/>
<dbReference type="Gene3D" id="3.10.129.10">
    <property type="entry name" value="Hotdog Thioesterase"/>
    <property type="match status" value="1"/>
</dbReference>
<protein>
    <recommendedName>
        <fullName evidence="3">Thioesterase-like protein</fullName>
    </recommendedName>
</protein>
<accession>G0SH33</accession>
<name>G0SH33_CHATD</name>
<dbReference type="Pfam" id="PF13279">
    <property type="entry name" value="4HBT_2"/>
    <property type="match status" value="1"/>
</dbReference>
<evidence type="ECO:0008006" key="3">
    <source>
        <dbReference type="Google" id="ProtNLM"/>
    </source>
</evidence>
<dbReference type="KEGG" id="cthr:CTHT_0068520"/>
<evidence type="ECO:0000313" key="1">
    <source>
        <dbReference type="EMBL" id="EGS17522.1"/>
    </source>
</evidence>
<sequence>MSALNTSSSRLLVSCRLLPRAASILSRLLVQKPQQPILPPPPPQRWISDLQARIGKCITFGCSASQVQQAAGVLRTIATEWRELLAGSEGFLTDGRGGLDGRGVAWGEMDSFGHVNNVNYYRYAETARVNWITHFAVHTDPTHGEEWKELMTPRSPLVYPDKISVYHKLRSKPLPDSQGNNPSSFVLDCIVLSHQHRRVSARLEEDIVVYDYRASTKTGMPRFVLDAFERTWQLQEQVALEARRRIWELIATVERLEKETWDRPDAVEDMGYAMKKMP</sequence>
<dbReference type="InterPro" id="IPR029069">
    <property type="entry name" value="HotDog_dom_sf"/>
</dbReference>
<dbReference type="eggNOG" id="ENOG502S78C">
    <property type="taxonomic scope" value="Eukaryota"/>
</dbReference>
<dbReference type="GO" id="GO:0047617">
    <property type="term" value="F:fatty acyl-CoA hydrolase activity"/>
    <property type="evidence" value="ECO:0007669"/>
    <property type="project" value="TreeGrafter"/>
</dbReference>
<dbReference type="RefSeq" id="XP_006697140.1">
    <property type="nucleotide sequence ID" value="XM_006697077.1"/>
</dbReference>
<dbReference type="PANTHER" id="PTHR31793">
    <property type="entry name" value="4-HYDROXYBENZOYL-COA THIOESTERASE FAMILY MEMBER"/>
    <property type="match status" value="1"/>
</dbReference>
<keyword evidence="2" id="KW-1185">Reference proteome</keyword>
<dbReference type="OrthoDB" id="5538558at2759"/>
<dbReference type="Proteomes" id="UP000008066">
    <property type="component" value="Unassembled WGS sequence"/>
</dbReference>
<gene>
    <name evidence="1" type="ORF">CTHT_0068520</name>
</gene>
<dbReference type="OMA" id="KFPMTWP"/>
<organism evidence="2">
    <name type="scientific">Chaetomium thermophilum (strain DSM 1495 / CBS 144.50 / IMI 039719)</name>
    <name type="common">Thermochaetoides thermophila</name>
    <dbReference type="NCBI Taxonomy" id="759272"/>
    <lineage>
        <taxon>Eukaryota</taxon>
        <taxon>Fungi</taxon>
        <taxon>Dikarya</taxon>
        <taxon>Ascomycota</taxon>
        <taxon>Pezizomycotina</taxon>
        <taxon>Sordariomycetes</taxon>
        <taxon>Sordariomycetidae</taxon>
        <taxon>Sordariales</taxon>
        <taxon>Chaetomiaceae</taxon>
        <taxon>Thermochaetoides</taxon>
    </lineage>
</organism>
<dbReference type="InterPro" id="IPR050563">
    <property type="entry name" value="4-hydroxybenzoyl-CoA_TE"/>
</dbReference>
<proteinExistence type="predicted"/>
<evidence type="ECO:0000313" key="2">
    <source>
        <dbReference type="Proteomes" id="UP000008066"/>
    </source>
</evidence>
<dbReference type="AlphaFoldDB" id="G0SH33"/>
<dbReference type="CDD" id="cd00586">
    <property type="entry name" value="4HBT"/>
    <property type="match status" value="1"/>
</dbReference>